<feature type="compositionally biased region" description="Pro residues" evidence="8">
    <location>
        <begin position="365"/>
        <end position="375"/>
    </location>
</feature>
<keyword evidence="4" id="KW-0507">mRNA processing</keyword>
<feature type="compositionally biased region" description="Low complexity" evidence="8">
    <location>
        <begin position="239"/>
        <end position="251"/>
    </location>
</feature>
<feature type="compositionally biased region" description="Basic and acidic residues" evidence="8">
    <location>
        <begin position="538"/>
        <end position="606"/>
    </location>
</feature>
<evidence type="ECO:0000256" key="2">
    <source>
        <dbReference type="ARBA" id="ARBA00006265"/>
    </source>
</evidence>
<dbReference type="Proteomes" id="UP001566132">
    <property type="component" value="Unassembled WGS sequence"/>
</dbReference>
<feature type="compositionally biased region" description="Basic and acidic residues" evidence="8">
    <location>
        <begin position="510"/>
        <end position="528"/>
    </location>
</feature>
<dbReference type="EMBL" id="JBDJPC010000004">
    <property type="protein sequence ID" value="KAL1506729.1"/>
    <property type="molecule type" value="Genomic_DNA"/>
</dbReference>
<dbReference type="InterPro" id="IPR012677">
    <property type="entry name" value="Nucleotide-bd_a/b_plait_sf"/>
</dbReference>
<dbReference type="PANTHER" id="PTHR23204">
    <property type="entry name" value="CLEAVAGE AND POLYADENYLATION SPECIFIC FACTOR"/>
    <property type="match status" value="1"/>
</dbReference>
<dbReference type="GO" id="GO:0003723">
    <property type="term" value="F:RNA binding"/>
    <property type="evidence" value="ECO:0007669"/>
    <property type="project" value="UniProtKB-UniRule"/>
</dbReference>
<dbReference type="SMART" id="SM00360">
    <property type="entry name" value="RRM"/>
    <property type="match status" value="1"/>
</dbReference>
<dbReference type="Pfam" id="PF00076">
    <property type="entry name" value="RRM_1"/>
    <property type="match status" value="1"/>
</dbReference>
<comment type="caution">
    <text evidence="10">The sequence shown here is derived from an EMBL/GenBank/DDBJ whole genome shotgun (WGS) entry which is preliminary data.</text>
</comment>
<dbReference type="AlphaFoldDB" id="A0ABD1F433"/>
<dbReference type="Gene3D" id="3.30.70.330">
    <property type="match status" value="1"/>
</dbReference>
<dbReference type="InterPro" id="IPR034772">
    <property type="entry name" value="CPSF6/7"/>
</dbReference>
<feature type="region of interest" description="Disordered" evidence="8">
    <location>
        <begin position="158"/>
        <end position="452"/>
    </location>
</feature>
<dbReference type="CDD" id="cd12643">
    <property type="entry name" value="RRM_CFIm68"/>
    <property type="match status" value="1"/>
</dbReference>
<dbReference type="GO" id="GO:0006397">
    <property type="term" value="P:mRNA processing"/>
    <property type="evidence" value="ECO:0007669"/>
    <property type="project" value="UniProtKB-KW"/>
</dbReference>
<evidence type="ECO:0000259" key="9">
    <source>
        <dbReference type="PROSITE" id="PS50102"/>
    </source>
</evidence>
<accession>A0ABD1F433</accession>
<dbReference type="SUPFAM" id="SSF54928">
    <property type="entry name" value="RNA-binding domain, RBD"/>
    <property type="match status" value="1"/>
</dbReference>
<evidence type="ECO:0000256" key="1">
    <source>
        <dbReference type="ARBA" id="ARBA00004123"/>
    </source>
</evidence>
<evidence type="ECO:0000313" key="11">
    <source>
        <dbReference type="Proteomes" id="UP001566132"/>
    </source>
</evidence>
<comment type="similarity">
    <text evidence="2">Belongs to the RRM CPSF6/7 family.</text>
</comment>
<dbReference type="PROSITE" id="PS50102">
    <property type="entry name" value="RRM"/>
    <property type="match status" value="1"/>
</dbReference>
<feature type="region of interest" description="Disordered" evidence="8">
    <location>
        <begin position="510"/>
        <end position="673"/>
    </location>
</feature>
<evidence type="ECO:0000256" key="6">
    <source>
        <dbReference type="ARBA" id="ARBA00023242"/>
    </source>
</evidence>
<protein>
    <recommendedName>
        <fullName evidence="3">Cleavage and polyadenylation specificity factor subunit 6</fullName>
    </recommendedName>
</protein>
<dbReference type="InterPro" id="IPR000504">
    <property type="entry name" value="RRM_dom"/>
</dbReference>
<gene>
    <name evidence="10" type="ORF">ABEB36_006036</name>
</gene>
<feature type="domain" description="RRM" evidence="9">
    <location>
        <begin position="72"/>
        <end position="152"/>
    </location>
</feature>
<dbReference type="Pfam" id="PF25524">
    <property type="entry name" value="RSLD_CPSF6"/>
    <property type="match status" value="1"/>
</dbReference>
<evidence type="ECO:0000256" key="4">
    <source>
        <dbReference type="ARBA" id="ARBA00022664"/>
    </source>
</evidence>
<feature type="compositionally biased region" description="Polar residues" evidence="8">
    <location>
        <begin position="158"/>
        <end position="191"/>
    </location>
</feature>
<comment type="subcellular location">
    <subcellularLocation>
        <location evidence="1">Nucleus</location>
    </subcellularLocation>
</comment>
<keyword evidence="5 7" id="KW-0694">RNA-binding</keyword>
<evidence type="ECO:0000313" key="10">
    <source>
        <dbReference type="EMBL" id="KAL1506729.1"/>
    </source>
</evidence>
<evidence type="ECO:0000256" key="7">
    <source>
        <dbReference type="PROSITE-ProRule" id="PRU00176"/>
    </source>
</evidence>
<evidence type="ECO:0000256" key="8">
    <source>
        <dbReference type="SAM" id="MobiDB-lite"/>
    </source>
</evidence>
<dbReference type="InterPro" id="IPR035979">
    <property type="entry name" value="RBD_domain_sf"/>
</dbReference>
<keyword evidence="11" id="KW-1185">Reference proteome</keyword>
<dbReference type="GO" id="GO:0005634">
    <property type="term" value="C:nucleus"/>
    <property type="evidence" value="ECO:0007669"/>
    <property type="project" value="UniProtKB-SubCell"/>
</dbReference>
<dbReference type="InterPro" id="IPR034769">
    <property type="entry name" value="CPSF6_RRM"/>
</dbReference>
<evidence type="ECO:0000256" key="3">
    <source>
        <dbReference type="ARBA" id="ARBA00016259"/>
    </source>
</evidence>
<evidence type="ECO:0000256" key="5">
    <source>
        <dbReference type="ARBA" id="ARBA00022884"/>
    </source>
</evidence>
<dbReference type="InterPro" id="IPR057951">
    <property type="entry name" value="CPSF6/7_RSLD_N"/>
</dbReference>
<feature type="compositionally biased region" description="Pro residues" evidence="8">
    <location>
        <begin position="270"/>
        <end position="311"/>
    </location>
</feature>
<organism evidence="10 11">
    <name type="scientific">Hypothenemus hampei</name>
    <name type="common">Coffee berry borer</name>
    <dbReference type="NCBI Taxonomy" id="57062"/>
    <lineage>
        <taxon>Eukaryota</taxon>
        <taxon>Metazoa</taxon>
        <taxon>Ecdysozoa</taxon>
        <taxon>Arthropoda</taxon>
        <taxon>Hexapoda</taxon>
        <taxon>Insecta</taxon>
        <taxon>Pterygota</taxon>
        <taxon>Neoptera</taxon>
        <taxon>Endopterygota</taxon>
        <taxon>Coleoptera</taxon>
        <taxon>Polyphaga</taxon>
        <taxon>Cucujiformia</taxon>
        <taxon>Curculionidae</taxon>
        <taxon>Scolytinae</taxon>
        <taxon>Hypothenemus</taxon>
    </lineage>
</organism>
<sequence length="673" mass="74900">MAENDIDLYADDIDQDFAQDEYTGDNVDLYDDVIATGTTNNTESTENKFDGAENTNGTTVPTVSNNTTGRRLQLYVGNLTWWTTDQDIANAVHSLGINDFHEVKFFEHRANGQSKGFCVISLGSDASMRKCLELLPKKEINGQNPHVTLTTKQALSNFESQSKTRPTPSNNQNNRPPHPSAPNQGPMQNFGNRMPMNQGPMRGPPMGPPGMQGNSQFDMILGGPRMQGPPGFNGPPNMQQQTPRFQGQPQWNGPPRPNGPGPNMGLMRPGGPPPPGPQGPPRPGPPMFQGPPQGQPPRMPQQGPPPGPPGMRPDWNRPTMQQGFPQGPTPMQGPPRGPPPMQGPPGVVPPQGPPQGPAPHVNPAFFPPSGGPPPMQIGGPGPGPGMVMQQGLPHGPPHGPPMGPQQPPSHGPHHGYGPPASMAQPPYGGPPADHRPDIPPISEQEFEDIMSRNRTVSSSAIARAVSDAAAGEYASAIETLVTAISLIKQSKVANDDRCKILISSLQDTLRGVEDKSYSSSRRDRSRSRDRAHRRGRRDRSSSRYRDRSRERERDRDRERERDRDRYYSDSYRERERERDRSRSRGDRMDRDRERDYREREAEEARMSRPRNKSPIEAPDAGGDAPSSKSRYYEERSYRDRERERERESGRSREGERDRDRERERREESHRSRH</sequence>
<reference evidence="10 11" key="1">
    <citation type="submission" date="2024-05" db="EMBL/GenBank/DDBJ databases">
        <title>Genetic variation in Jamaican populations of the coffee berry borer (Hypothenemus hampei).</title>
        <authorList>
            <person name="Errbii M."/>
            <person name="Myrie A."/>
        </authorList>
    </citation>
    <scope>NUCLEOTIDE SEQUENCE [LARGE SCALE GENOMIC DNA]</scope>
    <source>
        <strain evidence="10">JA-Hopewell-2020-01-JO</strain>
        <tissue evidence="10">Whole body</tissue>
    </source>
</reference>
<feature type="compositionally biased region" description="Pro residues" evidence="8">
    <location>
        <begin position="394"/>
        <end position="410"/>
    </location>
</feature>
<feature type="compositionally biased region" description="Basic and acidic residues" evidence="8">
    <location>
        <begin position="630"/>
        <end position="673"/>
    </location>
</feature>
<proteinExistence type="inferred from homology"/>
<name>A0ABD1F433_HYPHA</name>
<keyword evidence="6" id="KW-0539">Nucleus</keyword>
<feature type="compositionally biased region" description="Pro residues" evidence="8">
    <location>
        <begin position="327"/>
        <end position="357"/>
    </location>
</feature>